<accession>A0ABP4UQD8</accession>
<organism evidence="2 3">
    <name type="scientific">Fodinicola feengrottensis</name>
    <dbReference type="NCBI Taxonomy" id="435914"/>
    <lineage>
        <taxon>Bacteria</taxon>
        <taxon>Bacillati</taxon>
        <taxon>Actinomycetota</taxon>
        <taxon>Actinomycetes</taxon>
        <taxon>Mycobacteriales</taxon>
        <taxon>Fodinicola</taxon>
    </lineage>
</organism>
<gene>
    <name evidence="2" type="ORF">GCM10009765_67200</name>
</gene>
<reference evidence="3" key="1">
    <citation type="journal article" date="2019" name="Int. J. Syst. Evol. Microbiol.">
        <title>The Global Catalogue of Microorganisms (GCM) 10K type strain sequencing project: providing services to taxonomists for standard genome sequencing and annotation.</title>
        <authorList>
            <consortium name="The Broad Institute Genomics Platform"/>
            <consortium name="The Broad Institute Genome Sequencing Center for Infectious Disease"/>
            <person name="Wu L."/>
            <person name="Ma J."/>
        </authorList>
    </citation>
    <scope>NUCLEOTIDE SEQUENCE [LARGE SCALE GENOMIC DNA]</scope>
    <source>
        <strain evidence="3">JCM 14718</strain>
    </source>
</reference>
<feature type="domain" description="DUF4440" evidence="1">
    <location>
        <begin position="7"/>
        <end position="112"/>
    </location>
</feature>
<dbReference type="EMBL" id="BAAANY010000032">
    <property type="protein sequence ID" value="GAA1708207.1"/>
    <property type="molecule type" value="Genomic_DNA"/>
</dbReference>
<evidence type="ECO:0000313" key="2">
    <source>
        <dbReference type="EMBL" id="GAA1708207.1"/>
    </source>
</evidence>
<keyword evidence="3" id="KW-1185">Reference proteome</keyword>
<protein>
    <recommendedName>
        <fullName evidence="1">DUF4440 domain-containing protein</fullName>
    </recommendedName>
</protein>
<name>A0ABP4UQD8_9ACTN</name>
<dbReference type="SUPFAM" id="SSF54427">
    <property type="entry name" value="NTF2-like"/>
    <property type="match status" value="1"/>
</dbReference>
<dbReference type="Proteomes" id="UP001500618">
    <property type="component" value="Unassembled WGS sequence"/>
</dbReference>
<dbReference type="InterPro" id="IPR027843">
    <property type="entry name" value="DUF4440"/>
</dbReference>
<sequence>MTDESALLAAEDELWRANREGDGGFYAKNLRDDALVVSKYGVASKEIIVATIGANRNPYVKTVLSDQRVLFITSDSALVTYKADVTALVAGKEVEFSVLASTVYARENDQWRGVLHQQSAL</sequence>
<dbReference type="Gene3D" id="3.10.450.50">
    <property type="match status" value="1"/>
</dbReference>
<evidence type="ECO:0000259" key="1">
    <source>
        <dbReference type="Pfam" id="PF14534"/>
    </source>
</evidence>
<proteinExistence type="predicted"/>
<dbReference type="Pfam" id="PF14534">
    <property type="entry name" value="DUF4440"/>
    <property type="match status" value="1"/>
</dbReference>
<evidence type="ECO:0000313" key="3">
    <source>
        <dbReference type="Proteomes" id="UP001500618"/>
    </source>
</evidence>
<comment type="caution">
    <text evidence="2">The sequence shown here is derived from an EMBL/GenBank/DDBJ whole genome shotgun (WGS) entry which is preliminary data.</text>
</comment>
<dbReference type="InterPro" id="IPR032710">
    <property type="entry name" value="NTF2-like_dom_sf"/>
</dbReference>
<dbReference type="RefSeq" id="WP_163572381.1">
    <property type="nucleotide sequence ID" value="NZ_BAAANY010000032.1"/>
</dbReference>